<proteinExistence type="predicted"/>
<dbReference type="SMART" id="SM00382">
    <property type="entry name" value="AAA"/>
    <property type="match status" value="1"/>
</dbReference>
<dbReference type="CDD" id="cd03230">
    <property type="entry name" value="ABC_DR_subfamily_A"/>
    <property type="match status" value="1"/>
</dbReference>
<dbReference type="PANTHER" id="PTHR43158">
    <property type="entry name" value="SKFA PEPTIDE EXPORT ATP-BINDING PROTEIN SKFE"/>
    <property type="match status" value="1"/>
</dbReference>
<dbReference type="Pfam" id="PF00005">
    <property type="entry name" value="ABC_tran"/>
    <property type="match status" value="1"/>
</dbReference>
<dbReference type="InterPro" id="IPR027417">
    <property type="entry name" value="P-loop_NTPase"/>
</dbReference>
<accession>A0A2A9D044</accession>
<keyword evidence="2 4" id="KW-0067">ATP-binding</keyword>
<name>A0A2A9D044_9MICO</name>
<dbReference type="InterPro" id="IPR003593">
    <property type="entry name" value="AAA+_ATPase"/>
</dbReference>
<evidence type="ECO:0000313" key="4">
    <source>
        <dbReference type="EMBL" id="PFG19220.1"/>
    </source>
</evidence>
<evidence type="ECO:0000313" key="5">
    <source>
        <dbReference type="Proteomes" id="UP000224915"/>
    </source>
</evidence>
<comment type="caution">
    <text evidence="4">The sequence shown here is derived from an EMBL/GenBank/DDBJ whole genome shotgun (WGS) entry which is preliminary data.</text>
</comment>
<sequence>MTTTDPTTDHARGLAVETRGLTQTFGRTTALNGVDLTVRPGTITGLIGRNGAGKSTLVSLIAGLRRPSAGEVLVDGEPIFENPRGMAGTQLIRESGDAFDDEKVRTTLRWYADLRPNWDGDLAGRLVDAFELDVTKKAGKLSRGQRSTLGAIIGLASRAPLTIFDETYLGMDATNRQMFYDAILADYAAHPRTIILSSHLIGEVEQMFEDVIVLDSGRVRMAGTADDIRTRGLTLVGRTPAVEELAAGRTVLSRTTLGPTAQVTVFLTEGDDVAHLTQQASEVGVAVEAPGLQDLFVHLTRTDGAGSSSTSGAEKETTR</sequence>
<protein>
    <submittedName>
        <fullName evidence="4">ABC-2 type transport system ATP-binding protein</fullName>
    </submittedName>
</protein>
<dbReference type="InterPro" id="IPR003439">
    <property type="entry name" value="ABC_transporter-like_ATP-bd"/>
</dbReference>
<evidence type="ECO:0000256" key="1">
    <source>
        <dbReference type="ARBA" id="ARBA00022741"/>
    </source>
</evidence>
<dbReference type="OrthoDB" id="9804819at2"/>
<organism evidence="4 5">
    <name type="scientific">Serinibacter salmoneus</name>
    <dbReference type="NCBI Taxonomy" id="556530"/>
    <lineage>
        <taxon>Bacteria</taxon>
        <taxon>Bacillati</taxon>
        <taxon>Actinomycetota</taxon>
        <taxon>Actinomycetes</taxon>
        <taxon>Micrococcales</taxon>
        <taxon>Beutenbergiaceae</taxon>
        <taxon>Serinibacter</taxon>
    </lineage>
</organism>
<dbReference type="PROSITE" id="PS50893">
    <property type="entry name" value="ABC_TRANSPORTER_2"/>
    <property type="match status" value="1"/>
</dbReference>
<dbReference type="RefSeq" id="WP_098468372.1">
    <property type="nucleotide sequence ID" value="NZ_PDJD01000001.1"/>
</dbReference>
<dbReference type="EMBL" id="PDJD01000001">
    <property type="protein sequence ID" value="PFG19220.1"/>
    <property type="molecule type" value="Genomic_DNA"/>
</dbReference>
<dbReference type="SUPFAM" id="SSF52540">
    <property type="entry name" value="P-loop containing nucleoside triphosphate hydrolases"/>
    <property type="match status" value="1"/>
</dbReference>
<dbReference type="Proteomes" id="UP000224915">
    <property type="component" value="Unassembled WGS sequence"/>
</dbReference>
<evidence type="ECO:0000259" key="3">
    <source>
        <dbReference type="PROSITE" id="PS50893"/>
    </source>
</evidence>
<dbReference type="GO" id="GO:0005524">
    <property type="term" value="F:ATP binding"/>
    <property type="evidence" value="ECO:0007669"/>
    <property type="project" value="UniProtKB-KW"/>
</dbReference>
<evidence type="ECO:0000256" key="2">
    <source>
        <dbReference type="ARBA" id="ARBA00022840"/>
    </source>
</evidence>
<dbReference type="Gene3D" id="3.40.50.300">
    <property type="entry name" value="P-loop containing nucleotide triphosphate hydrolases"/>
    <property type="match status" value="1"/>
</dbReference>
<dbReference type="GO" id="GO:0016887">
    <property type="term" value="F:ATP hydrolysis activity"/>
    <property type="evidence" value="ECO:0007669"/>
    <property type="project" value="InterPro"/>
</dbReference>
<reference evidence="4 5" key="1">
    <citation type="submission" date="2017-10" db="EMBL/GenBank/DDBJ databases">
        <title>Sequencing the genomes of 1000 actinobacteria strains.</title>
        <authorList>
            <person name="Klenk H.-P."/>
        </authorList>
    </citation>
    <scope>NUCLEOTIDE SEQUENCE [LARGE SCALE GENOMIC DNA]</scope>
    <source>
        <strain evidence="4 5">DSM 21801</strain>
    </source>
</reference>
<gene>
    <name evidence="4" type="ORF">ATL40_0777</name>
</gene>
<dbReference type="AlphaFoldDB" id="A0A2A9D044"/>
<dbReference type="PANTHER" id="PTHR43158:SF5">
    <property type="entry name" value="ABC TRANSPORTER, ATP-BINDING PROTEIN"/>
    <property type="match status" value="1"/>
</dbReference>
<keyword evidence="5" id="KW-1185">Reference proteome</keyword>
<feature type="domain" description="ABC transporter" evidence="3">
    <location>
        <begin position="16"/>
        <end position="241"/>
    </location>
</feature>
<keyword evidence="1" id="KW-0547">Nucleotide-binding</keyword>